<proteinExistence type="inferred from homology"/>
<comment type="similarity">
    <text evidence="1">Belongs to the short-chain fatty acyl-CoA assimilation regulator (ScfR) family.</text>
</comment>
<protein>
    <submittedName>
        <fullName evidence="3">ImmA/IrrE family metallo-endopeptidase</fullName>
    </submittedName>
</protein>
<organism evidence="3 4">
    <name type="scientific">Paragemmobacter amnigenus</name>
    <dbReference type="NCBI Taxonomy" id="2852097"/>
    <lineage>
        <taxon>Bacteria</taxon>
        <taxon>Pseudomonadati</taxon>
        <taxon>Pseudomonadota</taxon>
        <taxon>Alphaproteobacteria</taxon>
        <taxon>Rhodobacterales</taxon>
        <taxon>Paracoccaceae</taxon>
        <taxon>Paragemmobacter</taxon>
    </lineage>
</organism>
<dbReference type="InterPro" id="IPR010359">
    <property type="entry name" value="IrrE_HExxH"/>
</dbReference>
<feature type="domain" description="HTH cro/C1-type" evidence="2">
    <location>
        <begin position="17"/>
        <end position="71"/>
    </location>
</feature>
<dbReference type="SUPFAM" id="SSF47413">
    <property type="entry name" value="lambda repressor-like DNA-binding domains"/>
    <property type="match status" value="1"/>
</dbReference>
<dbReference type="PROSITE" id="PS50943">
    <property type="entry name" value="HTH_CROC1"/>
    <property type="match status" value="1"/>
</dbReference>
<dbReference type="InterPro" id="IPR001387">
    <property type="entry name" value="Cro/C1-type_HTH"/>
</dbReference>
<dbReference type="InterPro" id="IPR052345">
    <property type="entry name" value="Rad_response_metalloprotease"/>
</dbReference>
<dbReference type="EMBL" id="JAAATX020000009">
    <property type="protein sequence ID" value="MBU9698911.1"/>
    <property type="molecule type" value="Genomic_DNA"/>
</dbReference>
<sequence length="394" mass="44325">MSENSEILGDREIGERLRIAREGARITQAAAAQAISAARTTIVALEQGQRRVRTDELQKLAALFGTSANALLRRESVHVDMIPRFRKLTMTADEAALDAVRLLNDLVRAEVELENALGVSRSRNYPPERPVLPGNIRQQAELDAQELRTWLGLGSGPCLDIISLLELQLGIRVFLRPLHGSISGLFAFDEISGASILLNSNHPPSRLIQTALHELAHFISARHQPDVMAEGDHRQSREEIYADAFARCFLMPARPVRERFLEITAGQSHFTRRHIILLAHAFGVSREALTRRLEELELAKKGTWNWFVSNGGISDDQVRAVLGDTADLTAFRNEARRKVPLRVSLLAREAWKRDIYSEGQLARLLRLDRYELRALLDGTDNEEREANDLVKISY</sequence>
<dbReference type="Pfam" id="PF13560">
    <property type="entry name" value="HTH_31"/>
    <property type="match status" value="1"/>
</dbReference>
<dbReference type="PANTHER" id="PTHR43236">
    <property type="entry name" value="ANTITOXIN HIGA1"/>
    <property type="match status" value="1"/>
</dbReference>
<keyword evidence="4" id="KW-1185">Reference proteome</keyword>
<reference evidence="3 4" key="1">
    <citation type="submission" date="2021-06" db="EMBL/GenBank/DDBJ databases">
        <title>Rhodobacteraceae bacterium strain HSP-20.</title>
        <authorList>
            <person name="Chen W.-M."/>
        </authorList>
    </citation>
    <scope>NUCLEOTIDE SEQUENCE [LARGE SCALE GENOMIC DNA]</scope>
    <source>
        <strain evidence="3 4">HSP-20</strain>
    </source>
</reference>
<dbReference type="Gene3D" id="1.10.10.2910">
    <property type="match status" value="1"/>
</dbReference>
<dbReference type="Proteomes" id="UP000731907">
    <property type="component" value="Unassembled WGS sequence"/>
</dbReference>
<evidence type="ECO:0000256" key="1">
    <source>
        <dbReference type="ARBA" id="ARBA00007227"/>
    </source>
</evidence>
<dbReference type="Pfam" id="PF06114">
    <property type="entry name" value="Peptidase_M78"/>
    <property type="match status" value="1"/>
</dbReference>
<comment type="caution">
    <text evidence="3">The sequence shown here is derived from an EMBL/GenBank/DDBJ whole genome shotgun (WGS) entry which is preliminary data.</text>
</comment>
<dbReference type="Gene3D" id="1.10.260.40">
    <property type="entry name" value="lambda repressor-like DNA-binding domains"/>
    <property type="match status" value="1"/>
</dbReference>
<dbReference type="RefSeq" id="WP_161763016.1">
    <property type="nucleotide sequence ID" value="NZ_JAAATX020000009.1"/>
</dbReference>
<dbReference type="InterPro" id="IPR010982">
    <property type="entry name" value="Lambda_DNA-bd_dom_sf"/>
</dbReference>
<evidence type="ECO:0000313" key="3">
    <source>
        <dbReference type="EMBL" id="MBU9698911.1"/>
    </source>
</evidence>
<gene>
    <name evidence="3" type="ORF">GU927_013750</name>
</gene>
<name>A0ABS6J6Q6_9RHOB</name>
<evidence type="ECO:0000259" key="2">
    <source>
        <dbReference type="PROSITE" id="PS50943"/>
    </source>
</evidence>
<dbReference type="PANTHER" id="PTHR43236:SF1">
    <property type="entry name" value="BLL7220 PROTEIN"/>
    <property type="match status" value="1"/>
</dbReference>
<dbReference type="SMART" id="SM00530">
    <property type="entry name" value="HTH_XRE"/>
    <property type="match status" value="1"/>
</dbReference>
<accession>A0ABS6J6Q6</accession>
<evidence type="ECO:0000313" key="4">
    <source>
        <dbReference type="Proteomes" id="UP000731907"/>
    </source>
</evidence>